<dbReference type="AlphaFoldDB" id="A0A543KMT3"/>
<dbReference type="EMBL" id="VFPU01000001">
    <property type="protein sequence ID" value="TQM96385.1"/>
    <property type="molecule type" value="Genomic_DNA"/>
</dbReference>
<feature type="domain" description="AB hydrolase-1" evidence="2">
    <location>
        <begin position="31"/>
        <end position="241"/>
    </location>
</feature>
<dbReference type="SUPFAM" id="SSF53474">
    <property type="entry name" value="alpha/beta-Hydrolases"/>
    <property type="match status" value="1"/>
</dbReference>
<protein>
    <submittedName>
        <fullName evidence="3">Pimeloyl-ACP methyl ester carboxylesterase</fullName>
    </submittedName>
</protein>
<dbReference type="InterPro" id="IPR029058">
    <property type="entry name" value="AB_hydrolase_fold"/>
</dbReference>
<dbReference type="InterPro" id="IPR000073">
    <property type="entry name" value="AB_hydrolase_1"/>
</dbReference>
<accession>A0A543KMT3</accession>
<evidence type="ECO:0000313" key="3">
    <source>
        <dbReference type="EMBL" id="TQM96385.1"/>
    </source>
</evidence>
<dbReference type="Gene3D" id="3.40.50.1820">
    <property type="entry name" value="alpha/beta hydrolase"/>
    <property type="match status" value="1"/>
</dbReference>
<dbReference type="RefSeq" id="WP_141818012.1">
    <property type="nucleotide sequence ID" value="NZ_BAAAIL010000003.1"/>
</dbReference>
<reference evidence="3 4" key="1">
    <citation type="submission" date="2019-06" db="EMBL/GenBank/DDBJ databases">
        <title>Sequencing the genomes of 1000 actinobacteria strains.</title>
        <authorList>
            <person name="Klenk H.-P."/>
        </authorList>
    </citation>
    <scope>NUCLEOTIDE SEQUENCE [LARGE SCALE GENOMIC DNA]</scope>
    <source>
        <strain evidence="3 4">DSM 12362</strain>
    </source>
</reference>
<evidence type="ECO:0000313" key="4">
    <source>
        <dbReference type="Proteomes" id="UP000315133"/>
    </source>
</evidence>
<proteinExistence type="predicted"/>
<feature type="region of interest" description="Disordered" evidence="1">
    <location>
        <begin position="251"/>
        <end position="274"/>
    </location>
</feature>
<comment type="caution">
    <text evidence="3">The sequence shown here is derived from an EMBL/GenBank/DDBJ whole genome shotgun (WGS) entry which is preliminary data.</text>
</comment>
<dbReference type="GO" id="GO:0003824">
    <property type="term" value="F:catalytic activity"/>
    <property type="evidence" value="ECO:0007669"/>
    <property type="project" value="UniProtKB-ARBA"/>
</dbReference>
<evidence type="ECO:0000259" key="2">
    <source>
        <dbReference type="Pfam" id="PF12697"/>
    </source>
</evidence>
<gene>
    <name evidence="3" type="ORF">FB476_1251</name>
</gene>
<organism evidence="3 4">
    <name type="scientific">Ornithinimicrobium humiphilum</name>
    <dbReference type="NCBI Taxonomy" id="125288"/>
    <lineage>
        <taxon>Bacteria</taxon>
        <taxon>Bacillati</taxon>
        <taxon>Actinomycetota</taxon>
        <taxon>Actinomycetes</taxon>
        <taxon>Micrococcales</taxon>
        <taxon>Ornithinimicrobiaceae</taxon>
        <taxon>Ornithinimicrobium</taxon>
    </lineage>
</organism>
<keyword evidence="4" id="KW-1185">Reference proteome</keyword>
<dbReference type="Proteomes" id="UP000315133">
    <property type="component" value="Unassembled WGS sequence"/>
</dbReference>
<sequence>MRWRSVQEFVHLDRTMLVRRPEGDLDDGPAVVLVHGIGVSSRYWTRLAPLLAPHASVHVVELPGFGDAPRRDEVLSIEEHASTLLAHLRTEGLDSAVLVGHSMGVQVVVEAALQDPARVRAVVGIGGVVDPSSRSTLRQALKLGHDVLREPLSANKEVLRDYARTGLRWYLRTVPSMIGYRTEDALPRLEVPLLVVRGSRDPICTREWAEEMTALAPRARLVEIPGGAHVTMFSRPQEVADEVLAEVRATAAAPPAATGPAAATGPSVAAAPPS</sequence>
<dbReference type="PANTHER" id="PTHR43194:SF5">
    <property type="entry name" value="PIMELOYL-[ACYL-CARRIER PROTEIN] METHYL ESTER ESTERASE"/>
    <property type="match status" value="1"/>
</dbReference>
<name>A0A543KMT3_9MICO</name>
<dbReference type="InterPro" id="IPR050228">
    <property type="entry name" value="Carboxylesterase_BioH"/>
</dbReference>
<evidence type="ECO:0000256" key="1">
    <source>
        <dbReference type="SAM" id="MobiDB-lite"/>
    </source>
</evidence>
<dbReference type="Pfam" id="PF12697">
    <property type="entry name" value="Abhydrolase_6"/>
    <property type="match status" value="1"/>
</dbReference>
<dbReference type="OrthoDB" id="9769541at2"/>
<dbReference type="PANTHER" id="PTHR43194">
    <property type="entry name" value="HYDROLASE ALPHA/BETA FOLD FAMILY"/>
    <property type="match status" value="1"/>
</dbReference>